<keyword evidence="5" id="KW-0121">Carboxypeptidase</keyword>
<feature type="active site" description="Proton donor/acceptor" evidence="13">
    <location>
        <position position="310"/>
    </location>
</feature>
<keyword evidence="14" id="KW-0732">Signal</keyword>
<evidence type="ECO:0000256" key="14">
    <source>
        <dbReference type="SAM" id="SignalP"/>
    </source>
</evidence>
<feature type="domain" description="Peptidase M14" evidence="15">
    <location>
        <begin position="50"/>
        <end position="344"/>
    </location>
</feature>
<dbReference type="EnsemblMetazoa" id="XM_014388411.2">
    <property type="protein sequence ID" value="XP_014243897.1"/>
    <property type="gene ID" value="LOC106663524"/>
</dbReference>
<dbReference type="GO" id="GO:0008270">
    <property type="term" value="F:zinc ion binding"/>
    <property type="evidence" value="ECO:0007669"/>
    <property type="project" value="InterPro"/>
</dbReference>
<dbReference type="CDD" id="cd03860">
    <property type="entry name" value="M14_CP_A-B_like"/>
    <property type="match status" value="1"/>
</dbReference>
<dbReference type="OrthoDB" id="3626597at2759"/>
<keyword evidence="17" id="KW-1185">Reference proteome</keyword>
<evidence type="ECO:0000256" key="5">
    <source>
        <dbReference type="ARBA" id="ARBA00022645"/>
    </source>
</evidence>
<evidence type="ECO:0000256" key="6">
    <source>
        <dbReference type="ARBA" id="ARBA00022670"/>
    </source>
</evidence>
<name>A0A8I6RHA8_CIMLE</name>
<dbReference type="PRINTS" id="PR00765">
    <property type="entry name" value="CRBOXYPTASEA"/>
</dbReference>
<dbReference type="PROSITE" id="PS00132">
    <property type="entry name" value="CARBOXYPEPT_ZN_1"/>
    <property type="match status" value="1"/>
</dbReference>
<evidence type="ECO:0000256" key="9">
    <source>
        <dbReference type="ARBA" id="ARBA00022833"/>
    </source>
</evidence>
<dbReference type="GO" id="GO:0005615">
    <property type="term" value="C:extracellular space"/>
    <property type="evidence" value="ECO:0007669"/>
    <property type="project" value="TreeGrafter"/>
</dbReference>
<evidence type="ECO:0000313" key="16">
    <source>
        <dbReference type="EnsemblMetazoa" id="XP_014243899.1"/>
    </source>
</evidence>
<dbReference type="EnsemblMetazoa" id="XM_014388410.2">
    <property type="protein sequence ID" value="XP_014243896.1"/>
    <property type="gene ID" value="LOC106663524"/>
</dbReference>
<feature type="chain" id="PRO_5035103509" description="Peptidase M14 domain-containing protein" evidence="14">
    <location>
        <begin position="20"/>
        <end position="367"/>
    </location>
</feature>
<keyword evidence="6" id="KW-0645">Protease</keyword>
<dbReference type="PROSITE" id="PS52035">
    <property type="entry name" value="PEPTIDASE_M14"/>
    <property type="match status" value="1"/>
</dbReference>
<evidence type="ECO:0000256" key="2">
    <source>
        <dbReference type="ARBA" id="ARBA00004613"/>
    </source>
</evidence>
<dbReference type="InterPro" id="IPR057246">
    <property type="entry name" value="CARBOXYPEPT_ZN_1"/>
</dbReference>
<evidence type="ECO:0000256" key="10">
    <source>
        <dbReference type="ARBA" id="ARBA00023049"/>
    </source>
</evidence>
<keyword evidence="7" id="KW-0479">Metal-binding</keyword>
<keyword evidence="10" id="KW-0482">Metalloprotease</keyword>
<dbReference type="EnsemblMetazoa" id="XM_014388413.2">
    <property type="protein sequence ID" value="XP_014243899.1"/>
    <property type="gene ID" value="LOC106663524"/>
</dbReference>
<feature type="signal peptide" evidence="14">
    <location>
        <begin position="1"/>
        <end position="19"/>
    </location>
</feature>
<evidence type="ECO:0000259" key="15">
    <source>
        <dbReference type="PROSITE" id="PS52035"/>
    </source>
</evidence>
<evidence type="ECO:0000256" key="8">
    <source>
        <dbReference type="ARBA" id="ARBA00022801"/>
    </source>
</evidence>
<dbReference type="AlphaFoldDB" id="A0A8I6RHA8"/>
<dbReference type="GO" id="GO:0004181">
    <property type="term" value="F:metallocarboxypeptidase activity"/>
    <property type="evidence" value="ECO:0007669"/>
    <property type="project" value="InterPro"/>
</dbReference>
<keyword evidence="8" id="KW-0378">Hydrolase</keyword>
<evidence type="ECO:0000256" key="1">
    <source>
        <dbReference type="ARBA" id="ARBA00001947"/>
    </source>
</evidence>
<organism evidence="16 17">
    <name type="scientific">Cimex lectularius</name>
    <name type="common">Bed bug</name>
    <name type="synonym">Acanthia lectularia</name>
    <dbReference type="NCBI Taxonomy" id="79782"/>
    <lineage>
        <taxon>Eukaryota</taxon>
        <taxon>Metazoa</taxon>
        <taxon>Ecdysozoa</taxon>
        <taxon>Arthropoda</taxon>
        <taxon>Hexapoda</taxon>
        <taxon>Insecta</taxon>
        <taxon>Pterygota</taxon>
        <taxon>Neoptera</taxon>
        <taxon>Paraneoptera</taxon>
        <taxon>Hemiptera</taxon>
        <taxon>Heteroptera</taxon>
        <taxon>Panheteroptera</taxon>
        <taxon>Cimicomorpha</taxon>
        <taxon>Cimicidae</taxon>
        <taxon>Cimex</taxon>
    </lineage>
</organism>
<keyword evidence="9" id="KW-0862">Zinc</keyword>
<dbReference type="EnsemblMetazoa" id="XM_014388412.2">
    <property type="protein sequence ID" value="XP_014243898.1"/>
    <property type="gene ID" value="LOC106663524"/>
</dbReference>
<dbReference type="KEGG" id="clec:106663524"/>
<dbReference type="PANTHER" id="PTHR11705">
    <property type="entry name" value="PROTEASE FAMILY M14 CARBOXYPEPTIDASE A,B"/>
    <property type="match status" value="1"/>
</dbReference>
<dbReference type="FunFam" id="3.40.630.10:FF:000040">
    <property type="entry name" value="zinc carboxypeptidase"/>
    <property type="match status" value="1"/>
</dbReference>
<evidence type="ECO:0000256" key="12">
    <source>
        <dbReference type="ARBA" id="ARBA00057299"/>
    </source>
</evidence>
<dbReference type="GO" id="GO:0006508">
    <property type="term" value="P:proteolysis"/>
    <property type="evidence" value="ECO:0007669"/>
    <property type="project" value="UniProtKB-KW"/>
</dbReference>
<dbReference type="OMA" id="VEHYYEF"/>
<keyword evidence="11" id="KW-1015">Disulfide bond</keyword>
<protein>
    <recommendedName>
        <fullName evidence="15">Peptidase M14 domain-containing protein</fullName>
    </recommendedName>
</protein>
<evidence type="ECO:0000256" key="3">
    <source>
        <dbReference type="ARBA" id="ARBA00005988"/>
    </source>
</evidence>
<dbReference type="SMART" id="SM00631">
    <property type="entry name" value="Zn_pept"/>
    <property type="match status" value="1"/>
</dbReference>
<comment type="function">
    <text evidence="12">Involved in the digestion of the blood meal.</text>
</comment>
<proteinExistence type="inferred from homology"/>
<evidence type="ECO:0000256" key="4">
    <source>
        <dbReference type="ARBA" id="ARBA00022525"/>
    </source>
</evidence>
<accession>A0A8I6RHA8</accession>
<dbReference type="InterPro" id="IPR000834">
    <property type="entry name" value="Peptidase_M14"/>
</dbReference>
<evidence type="ECO:0000256" key="11">
    <source>
        <dbReference type="ARBA" id="ARBA00023157"/>
    </source>
</evidence>
<dbReference type="SUPFAM" id="SSF53187">
    <property type="entry name" value="Zn-dependent exopeptidases"/>
    <property type="match status" value="1"/>
</dbReference>
<evidence type="ECO:0000256" key="13">
    <source>
        <dbReference type="PROSITE-ProRule" id="PRU01379"/>
    </source>
</evidence>
<evidence type="ECO:0000256" key="7">
    <source>
        <dbReference type="ARBA" id="ARBA00022723"/>
    </source>
</evidence>
<gene>
    <name evidence="16" type="primary">106663524</name>
</gene>
<dbReference type="Proteomes" id="UP000494040">
    <property type="component" value="Unassembled WGS sequence"/>
</dbReference>
<dbReference type="PANTHER" id="PTHR11705:SF140">
    <property type="entry name" value="FI02848P-RELATED"/>
    <property type="match status" value="1"/>
</dbReference>
<reference evidence="16" key="1">
    <citation type="submission" date="2022-01" db="UniProtKB">
        <authorList>
            <consortium name="EnsemblMetazoa"/>
        </authorList>
    </citation>
    <scope>IDENTIFICATION</scope>
</reference>
<keyword evidence="4" id="KW-0964">Secreted</keyword>
<evidence type="ECO:0000313" key="17">
    <source>
        <dbReference type="Proteomes" id="UP000494040"/>
    </source>
</evidence>
<comment type="subcellular location">
    <subcellularLocation>
        <location evidence="2">Secreted</location>
    </subcellularLocation>
</comment>
<comment type="similarity">
    <text evidence="3 13">Belongs to the peptidase M14 family.</text>
</comment>
<dbReference type="Gene3D" id="3.40.630.10">
    <property type="entry name" value="Zn peptidases"/>
    <property type="match status" value="1"/>
</dbReference>
<dbReference type="Pfam" id="PF00246">
    <property type="entry name" value="Peptidase_M14"/>
    <property type="match status" value="1"/>
</dbReference>
<sequence length="367" mass="42434">MNPAIVLFVCNLVITNSLTFNKRYQHYPIKFDDIQDVKIKRPAKLNLDTSYNTLETINEYVDYLARSRPDIVTKEVIGYSYQKSPITALHIHNDERATVEKPSILIDAGIHAREWISPAVGLCILSQLVENYEDNKYLIDKVNWYIVPMLNPDGYNYTWHGDRFWRKNRQKIPNSHCLGIDLNRNFGYKYGGIGTSKLPCEEIFGGNGPFSEYESRALRDYAAKLPNLRLYLTMHSYGNFLIFPWGWTYERPADYDDLYRVADRARNAMEKVWGHRYTIGTPGDTTGLGAGGSDDYMKAVLGVKYSYTFELPGGGEEGFDFPPGKIQDVCVETWEGIKAFAKFIKEENYRKRPRPKFGNRRHKSRRI</sequence>
<comment type="cofactor">
    <cofactor evidence="1">
        <name>Zn(2+)</name>
        <dbReference type="ChEBI" id="CHEBI:29105"/>
    </cofactor>
</comment>